<evidence type="ECO:0000313" key="6">
    <source>
        <dbReference type="Proteomes" id="UP000274033"/>
    </source>
</evidence>
<dbReference type="RefSeq" id="WP_124763961.1">
    <property type="nucleotide sequence ID" value="NZ_JAFBDY010000005.1"/>
</dbReference>
<evidence type="ECO:0000313" key="5">
    <source>
        <dbReference type="EMBL" id="RQW74914.1"/>
    </source>
</evidence>
<accession>A0A3N9UFG7</accession>
<evidence type="ECO:0000256" key="2">
    <source>
        <dbReference type="ARBA" id="ARBA00005989"/>
    </source>
</evidence>
<evidence type="ECO:0000256" key="1">
    <source>
        <dbReference type="ARBA" id="ARBA00004196"/>
    </source>
</evidence>
<sequence length="291" mass="32577">MKTKSLFAILIAGGVLMTGCNNSEDAKQVDSTVSTEKTTNNETTNANLQKEIDAYKVFALDQLDQFTIETEKFVQAVKAGDLEKAKEIYPHARMYFERSEPIAESFGDLDPRIDARLADLEAEGQGEESWTGYHKIEYGLWEENTTKGYEAIADQLLADSKELRARVETVDVTPELMMTGAIDLLNEVSTSKITGEEEIYSHTDLYDFKANIEGAEKIFTILEEQISNKDPELVKNLSDKFKTVNDLLAKFETNDGNFVSYSQLTKEDTKQLAIAVNQLGEPLSQMGIILE</sequence>
<gene>
    <name evidence="5" type="ORF">EBB45_08010</name>
</gene>
<dbReference type="Proteomes" id="UP000274033">
    <property type="component" value="Unassembled WGS sequence"/>
</dbReference>
<dbReference type="Pfam" id="PF09375">
    <property type="entry name" value="Peptidase_M75"/>
    <property type="match status" value="1"/>
</dbReference>
<dbReference type="EMBL" id="RRCT01000006">
    <property type="protein sequence ID" value="RQW74914.1"/>
    <property type="molecule type" value="Genomic_DNA"/>
</dbReference>
<evidence type="ECO:0000256" key="3">
    <source>
        <dbReference type="ARBA" id="ARBA00022729"/>
    </source>
</evidence>
<dbReference type="InterPro" id="IPR050894">
    <property type="entry name" value="EfeM/EfeO_iron_uptake"/>
</dbReference>
<keyword evidence="3" id="KW-0732">Signal</keyword>
<dbReference type="PANTHER" id="PTHR39192:SF1">
    <property type="entry name" value="IRON UPTAKE SYSTEM COMPONENT EFEO"/>
    <property type="match status" value="1"/>
</dbReference>
<organism evidence="5 6">
    <name type="scientific">Lysinibacillus composti</name>
    <dbReference type="NCBI Taxonomy" id="720633"/>
    <lineage>
        <taxon>Bacteria</taxon>
        <taxon>Bacillati</taxon>
        <taxon>Bacillota</taxon>
        <taxon>Bacilli</taxon>
        <taxon>Bacillales</taxon>
        <taxon>Bacillaceae</taxon>
        <taxon>Lysinibacillus</taxon>
    </lineage>
</organism>
<dbReference type="InterPro" id="IPR034981">
    <property type="entry name" value="Imelysin-like_EfeO/Algp7"/>
</dbReference>
<dbReference type="AlphaFoldDB" id="A0A3N9UFG7"/>
<proteinExistence type="inferred from homology"/>
<comment type="caution">
    <text evidence="5">The sequence shown here is derived from an EMBL/GenBank/DDBJ whole genome shotgun (WGS) entry which is preliminary data.</text>
</comment>
<evidence type="ECO:0000259" key="4">
    <source>
        <dbReference type="Pfam" id="PF09375"/>
    </source>
</evidence>
<dbReference type="PANTHER" id="PTHR39192">
    <property type="entry name" value="IRON UPTAKE SYSTEM COMPONENT EFEO"/>
    <property type="match status" value="1"/>
</dbReference>
<keyword evidence="6" id="KW-1185">Reference proteome</keyword>
<comment type="similarity">
    <text evidence="2">Belongs to the EfeM/EfeO family.</text>
</comment>
<name>A0A3N9UFG7_9BACI</name>
<dbReference type="InterPro" id="IPR038352">
    <property type="entry name" value="Imelysin_sf"/>
</dbReference>
<dbReference type="GO" id="GO:0030313">
    <property type="term" value="C:cell envelope"/>
    <property type="evidence" value="ECO:0007669"/>
    <property type="project" value="UniProtKB-SubCell"/>
</dbReference>
<dbReference type="Gene3D" id="1.20.1420.20">
    <property type="entry name" value="M75 peptidase, HXXE motif"/>
    <property type="match status" value="1"/>
</dbReference>
<dbReference type="PROSITE" id="PS51257">
    <property type="entry name" value="PROKAR_LIPOPROTEIN"/>
    <property type="match status" value="1"/>
</dbReference>
<dbReference type="InterPro" id="IPR053377">
    <property type="entry name" value="Iron_uptake_EfeM/EfeO"/>
</dbReference>
<dbReference type="NCBIfam" id="NF041757">
    <property type="entry name" value="EfeO"/>
    <property type="match status" value="1"/>
</dbReference>
<keyword evidence="5" id="KW-0449">Lipoprotein</keyword>
<protein>
    <submittedName>
        <fullName evidence="5">EfeM/EfeO family lipoprotein</fullName>
    </submittedName>
</protein>
<reference evidence="5 6" key="1">
    <citation type="journal article" date="2013" name="J. Microbiol.">
        <title>Lysinibacillus chungkukjangi sp. nov., isolated from Chungkukjang, Korean fermented soybean food.</title>
        <authorList>
            <person name="Kim S.J."/>
            <person name="Jang Y.H."/>
            <person name="Hamada M."/>
            <person name="Ahn J.H."/>
            <person name="Weon H.Y."/>
            <person name="Suzuki K."/>
            <person name="Whang K.S."/>
            <person name="Kwon S.W."/>
        </authorList>
    </citation>
    <scope>NUCLEOTIDE SEQUENCE [LARGE SCALE GENOMIC DNA]</scope>
    <source>
        <strain evidence="5 6">MCCC 1A12701</strain>
    </source>
</reference>
<comment type="subcellular location">
    <subcellularLocation>
        <location evidence="1">Cell envelope</location>
    </subcellularLocation>
</comment>
<feature type="domain" description="Imelysin-like" evidence="4">
    <location>
        <begin position="63"/>
        <end position="286"/>
    </location>
</feature>
<dbReference type="InterPro" id="IPR018976">
    <property type="entry name" value="Imelysin-like"/>
</dbReference>
<dbReference type="OrthoDB" id="7348379at2"/>
<dbReference type="CDD" id="cd14656">
    <property type="entry name" value="Imelysin-like_EfeO"/>
    <property type="match status" value="1"/>
</dbReference>